<dbReference type="InterPro" id="IPR021109">
    <property type="entry name" value="Peptidase_aspartic_dom_sf"/>
</dbReference>
<proteinExistence type="predicted"/>
<sequence length="174" mass="20476">MIEGRQMKEMFLISGLGPEQIILGLPWLQDHNPDINWVTGVVKFRPKQKVLVQFRGVLDKAKDEEVVIQSFIKRREDTDEIRINTKLSASQTLAQTHKTKVKLLEELIPTYLSDYMNHFKKKKAERFPLSCPYNHAIDLKLDFKLMDCKIYPLSPKEWIEQDKFINENLQKGYI</sequence>
<dbReference type="KEGG" id="mrr:Moror_16721"/>
<comment type="caution">
    <text evidence="1">The sequence shown here is derived from an EMBL/GenBank/DDBJ whole genome shotgun (WGS) entry which is preliminary data.</text>
</comment>
<evidence type="ECO:0000313" key="2">
    <source>
        <dbReference type="Proteomes" id="UP000017559"/>
    </source>
</evidence>
<reference evidence="1 2" key="1">
    <citation type="journal article" date="2014" name="BMC Genomics">
        <title>Genome and secretome analysis of the hemibiotrophic fungal pathogen, Moniliophthora roreri, which causes frosty pod rot disease of cacao: mechanisms of the biotrophic and necrotrophic phases.</title>
        <authorList>
            <person name="Meinhardt L.W."/>
            <person name="Costa G.G.L."/>
            <person name="Thomazella D.P.T."/>
            <person name="Teixeira P.J.P.L."/>
            <person name="Carazzolle M.F."/>
            <person name="Schuster S.C."/>
            <person name="Carlson J.E."/>
            <person name="Guiltinan M.J."/>
            <person name="Mieczkowski P."/>
            <person name="Farmer A."/>
            <person name="Ramaraj T."/>
            <person name="Crozier J."/>
            <person name="Davis R.E."/>
            <person name="Shao J."/>
            <person name="Melnick R.L."/>
            <person name="Pereira G.A.G."/>
            <person name="Bailey B.A."/>
        </authorList>
    </citation>
    <scope>NUCLEOTIDE SEQUENCE [LARGE SCALE GENOMIC DNA]</scope>
    <source>
        <strain evidence="1 2">MCA 2997</strain>
    </source>
</reference>
<protein>
    <recommendedName>
        <fullName evidence="3">Pro-pol protein</fullName>
    </recommendedName>
</protein>
<dbReference type="EMBL" id="AWSO01002538">
    <property type="protein sequence ID" value="ESK81334.1"/>
    <property type="molecule type" value="Genomic_DNA"/>
</dbReference>
<gene>
    <name evidence="1" type="ORF">Moror_16721</name>
</gene>
<dbReference type="Gene3D" id="2.40.70.10">
    <property type="entry name" value="Acid Proteases"/>
    <property type="match status" value="1"/>
</dbReference>
<accession>V2XPD3</accession>
<dbReference type="Proteomes" id="UP000017559">
    <property type="component" value="Unassembled WGS sequence"/>
</dbReference>
<evidence type="ECO:0000313" key="1">
    <source>
        <dbReference type="EMBL" id="ESK81334.1"/>
    </source>
</evidence>
<dbReference type="HOGENOM" id="CLU_000384_42_1_1"/>
<keyword evidence="2" id="KW-1185">Reference proteome</keyword>
<dbReference type="AlphaFoldDB" id="V2XPD3"/>
<dbReference type="OrthoDB" id="3262920at2759"/>
<name>V2XPD3_MONRO</name>
<evidence type="ECO:0008006" key="3">
    <source>
        <dbReference type="Google" id="ProtNLM"/>
    </source>
</evidence>
<organism evidence="1 2">
    <name type="scientific">Moniliophthora roreri (strain MCA 2997)</name>
    <name type="common">Cocoa frosty pod rot fungus</name>
    <name type="synonym">Crinipellis roreri</name>
    <dbReference type="NCBI Taxonomy" id="1381753"/>
    <lineage>
        <taxon>Eukaryota</taxon>
        <taxon>Fungi</taxon>
        <taxon>Dikarya</taxon>
        <taxon>Basidiomycota</taxon>
        <taxon>Agaricomycotina</taxon>
        <taxon>Agaricomycetes</taxon>
        <taxon>Agaricomycetidae</taxon>
        <taxon>Agaricales</taxon>
        <taxon>Marasmiineae</taxon>
        <taxon>Marasmiaceae</taxon>
        <taxon>Moniliophthora</taxon>
    </lineage>
</organism>